<organism evidence="10 12">
    <name type="scientific">Roseovarius indicus</name>
    <dbReference type="NCBI Taxonomy" id="540747"/>
    <lineage>
        <taxon>Bacteria</taxon>
        <taxon>Pseudomonadati</taxon>
        <taxon>Pseudomonadota</taxon>
        <taxon>Alphaproteobacteria</taxon>
        <taxon>Rhodobacterales</taxon>
        <taxon>Roseobacteraceae</taxon>
        <taxon>Roseovarius</taxon>
    </lineage>
</organism>
<evidence type="ECO:0000256" key="3">
    <source>
        <dbReference type="ARBA" id="ARBA00022448"/>
    </source>
</evidence>
<dbReference type="Proteomes" id="UP000051401">
    <property type="component" value="Unassembled WGS sequence"/>
</dbReference>
<reference evidence="11 13" key="2">
    <citation type="submission" date="2018-08" db="EMBL/GenBank/DDBJ databases">
        <title>Genetic Globetrotter - A new plasmid hitch-hiking vast phylogenetic and geographic distances.</title>
        <authorList>
            <person name="Vollmers J."/>
            <person name="Petersen J."/>
        </authorList>
    </citation>
    <scope>NUCLEOTIDE SEQUENCE [LARGE SCALE GENOMIC DNA]</scope>
    <source>
        <strain evidence="11 13">DSM 26383</strain>
    </source>
</reference>
<feature type="transmembrane region" description="Helical" evidence="8">
    <location>
        <begin position="54"/>
        <end position="77"/>
    </location>
</feature>
<evidence type="ECO:0000256" key="4">
    <source>
        <dbReference type="ARBA" id="ARBA00022475"/>
    </source>
</evidence>
<dbReference type="PANTHER" id="PTHR42929">
    <property type="entry name" value="INNER MEMBRANE ABC TRANSPORTER PERMEASE PROTEIN YDCU-RELATED-RELATED"/>
    <property type="match status" value="1"/>
</dbReference>
<dbReference type="GO" id="GO:0005886">
    <property type="term" value="C:plasma membrane"/>
    <property type="evidence" value="ECO:0007669"/>
    <property type="project" value="UniProtKB-SubCell"/>
</dbReference>
<keyword evidence="5 8" id="KW-0812">Transmembrane</keyword>
<dbReference type="STRING" id="540747.SAMN04488031_10461"/>
<dbReference type="KEGG" id="rid:RIdsm_01485"/>
<accession>A0A0T5PCG3</accession>
<evidence type="ECO:0000256" key="8">
    <source>
        <dbReference type="RuleBase" id="RU363032"/>
    </source>
</evidence>
<keyword evidence="7 8" id="KW-0472">Membrane</keyword>
<dbReference type="PATRIC" id="fig|540747.5.peg.3926"/>
<evidence type="ECO:0000313" key="11">
    <source>
        <dbReference type="EMBL" id="QEW25698.1"/>
    </source>
</evidence>
<evidence type="ECO:0000256" key="1">
    <source>
        <dbReference type="ARBA" id="ARBA00004651"/>
    </source>
</evidence>
<protein>
    <submittedName>
        <fullName evidence="11">Putrescine transport system permease protein PotH</fullName>
    </submittedName>
</protein>
<dbReference type="CDD" id="cd06261">
    <property type="entry name" value="TM_PBP2"/>
    <property type="match status" value="1"/>
</dbReference>
<feature type="transmembrane region" description="Helical" evidence="8">
    <location>
        <begin position="187"/>
        <end position="213"/>
    </location>
</feature>
<keyword evidence="6 8" id="KW-1133">Transmembrane helix</keyword>
<keyword evidence="4" id="KW-1003">Cell membrane</keyword>
<evidence type="ECO:0000256" key="6">
    <source>
        <dbReference type="ARBA" id="ARBA00022989"/>
    </source>
</evidence>
<dbReference type="GO" id="GO:0055085">
    <property type="term" value="P:transmembrane transport"/>
    <property type="evidence" value="ECO:0007669"/>
    <property type="project" value="InterPro"/>
</dbReference>
<name>A0A0T5PCG3_9RHOB</name>
<feature type="transmembrane region" description="Helical" evidence="8">
    <location>
        <begin position="242"/>
        <end position="268"/>
    </location>
</feature>
<evidence type="ECO:0000256" key="7">
    <source>
        <dbReference type="ARBA" id="ARBA00023136"/>
    </source>
</evidence>
<dbReference type="Pfam" id="PF00528">
    <property type="entry name" value="BPD_transp_1"/>
    <property type="match status" value="1"/>
</dbReference>
<sequence length="276" mass="29784">MHKARAAMPFIPVVLLLGLCFVYPVAEVLKWGFHDGSWTARYIGTVGRPEYIRILLNTVQVAVVTSVSCMVLGYPVAYVISRQRAALRTVLLIAIVVTMWVSVLIRTYAWMVVLGREGIINNVLAATGIIDEPVQLMFTTGAVYVAMIQTLLPISILASFSGMAGFDQTLLRAARAFGASKWGGFRTVFFPLTIDGVIAGGLLVLLMSLGFFITPALVGGPSDILIANVISDHVNQTLNWNLAAALSAVLLVIGTAMVLAVLIVTLGVRRFHKRAL</sequence>
<evidence type="ECO:0000259" key="9">
    <source>
        <dbReference type="PROSITE" id="PS50928"/>
    </source>
</evidence>
<feature type="domain" description="ABC transmembrane type-1" evidence="9">
    <location>
        <begin position="55"/>
        <end position="261"/>
    </location>
</feature>
<dbReference type="InterPro" id="IPR000515">
    <property type="entry name" value="MetI-like"/>
</dbReference>
<dbReference type="Gene3D" id="1.10.3720.10">
    <property type="entry name" value="MetI-like"/>
    <property type="match status" value="1"/>
</dbReference>
<dbReference type="AlphaFoldDB" id="A0A0T5PCG3"/>
<keyword evidence="12" id="KW-1185">Reference proteome</keyword>
<dbReference type="EMBL" id="CP031598">
    <property type="protein sequence ID" value="QEW25698.1"/>
    <property type="molecule type" value="Genomic_DNA"/>
</dbReference>
<dbReference type="EMBL" id="LAXI01000003">
    <property type="protein sequence ID" value="KRS18655.1"/>
    <property type="molecule type" value="Genomic_DNA"/>
</dbReference>
<dbReference type="PANTHER" id="PTHR42929:SF5">
    <property type="entry name" value="ABC TRANSPORTER PERMEASE PROTEIN"/>
    <property type="match status" value="1"/>
</dbReference>
<gene>
    <name evidence="11" type="primary">potH_5</name>
    <name evidence="11" type="ORF">RIdsm_01485</name>
    <name evidence="10" type="ORF">XM52_07765</name>
</gene>
<dbReference type="OrthoDB" id="9807047at2"/>
<proteinExistence type="inferred from homology"/>
<feature type="transmembrane region" description="Helical" evidence="8">
    <location>
        <begin position="89"/>
        <end position="109"/>
    </location>
</feature>
<dbReference type="PROSITE" id="PS50928">
    <property type="entry name" value="ABC_TM1"/>
    <property type="match status" value="1"/>
</dbReference>
<feature type="transmembrane region" description="Helical" evidence="8">
    <location>
        <begin position="142"/>
        <end position="166"/>
    </location>
</feature>
<evidence type="ECO:0000313" key="13">
    <source>
        <dbReference type="Proteomes" id="UP000325785"/>
    </source>
</evidence>
<keyword evidence="3 8" id="KW-0813">Transport</keyword>
<comment type="subcellular location">
    <subcellularLocation>
        <location evidence="1 8">Cell membrane</location>
        <topology evidence="1 8">Multi-pass membrane protein</topology>
    </subcellularLocation>
</comment>
<dbReference type="RefSeq" id="WP_057814971.1">
    <property type="nucleotide sequence ID" value="NZ_FOMY01000004.1"/>
</dbReference>
<dbReference type="InterPro" id="IPR035906">
    <property type="entry name" value="MetI-like_sf"/>
</dbReference>
<dbReference type="SUPFAM" id="SSF161098">
    <property type="entry name" value="MetI-like"/>
    <property type="match status" value="1"/>
</dbReference>
<evidence type="ECO:0000313" key="12">
    <source>
        <dbReference type="Proteomes" id="UP000051401"/>
    </source>
</evidence>
<comment type="similarity">
    <text evidence="2">Belongs to the binding-protein-dependent transport system permease family. CysTW subfamily.</text>
</comment>
<evidence type="ECO:0000256" key="5">
    <source>
        <dbReference type="ARBA" id="ARBA00022692"/>
    </source>
</evidence>
<reference evidence="10 12" key="1">
    <citation type="submission" date="2015-04" db="EMBL/GenBank/DDBJ databases">
        <title>The draft genome sequence of Roseovarius indicus B108T.</title>
        <authorList>
            <person name="Li G."/>
            <person name="Lai Q."/>
            <person name="Shao Z."/>
            <person name="Yan P."/>
        </authorList>
    </citation>
    <scope>NUCLEOTIDE SEQUENCE [LARGE SCALE GENOMIC DNA]</scope>
    <source>
        <strain evidence="10 12">B108</strain>
    </source>
</reference>
<evidence type="ECO:0000313" key="10">
    <source>
        <dbReference type="EMBL" id="KRS18655.1"/>
    </source>
</evidence>
<evidence type="ECO:0000256" key="2">
    <source>
        <dbReference type="ARBA" id="ARBA00007069"/>
    </source>
</evidence>
<dbReference type="Proteomes" id="UP000325785">
    <property type="component" value="Chromosome"/>
</dbReference>